<proteinExistence type="predicted"/>
<evidence type="ECO:0000313" key="3">
    <source>
        <dbReference type="Proteomes" id="UP000244496"/>
    </source>
</evidence>
<sequence length="142" mass="16254">MRDEAIRKSLVGLIRDAWRKVLGQRHEAVLDAEWEEWIEAGKKEADFVQRPIDREQADFEALQMSQRAVADDVEVAAAAHAECTAAGISLISLLSDAHTGHKPEYRFHEDKLVDLENRRRRLMTDYRGLQDNRAMSARVVSK</sequence>
<gene>
    <name evidence="2" type="ORF">HYN69_18290</name>
</gene>
<feature type="coiled-coil region" evidence="1">
    <location>
        <begin position="105"/>
        <end position="132"/>
    </location>
</feature>
<keyword evidence="3" id="KW-1185">Reference proteome</keyword>
<name>A0A2S0URW1_9RHOB</name>
<geneLocation type="plasmid" evidence="2">
    <name>unnamed1</name>
</geneLocation>
<keyword evidence="2" id="KW-0614">Plasmid</keyword>
<evidence type="ECO:0000256" key="1">
    <source>
        <dbReference type="SAM" id="Coils"/>
    </source>
</evidence>
<organism evidence="2 3">
    <name type="scientific">Paragemmobacter aquarius</name>
    <dbReference type="NCBI Taxonomy" id="2169400"/>
    <lineage>
        <taxon>Bacteria</taxon>
        <taxon>Pseudomonadati</taxon>
        <taxon>Pseudomonadota</taxon>
        <taxon>Alphaproteobacteria</taxon>
        <taxon>Rhodobacterales</taxon>
        <taxon>Paracoccaceae</taxon>
        <taxon>Paragemmobacter</taxon>
    </lineage>
</organism>
<reference evidence="2 3" key="1">
    <citation type="submission" date="2018-04" db="EMBL/GenBank/DDBJ databases">
        <title>Genome sequencing of Gemmobacter.</title>
        <authorList>
            <person name="Yi H."/>
            <person name="Baek M.-G."/>
        </authorList>
    </citation>
    <scope>NUCLEOTIDE SEQUENCE [LARGE SCALE GENOMIC DNA]</scope>
    <source>
        <strain evidence="2 3">HYN0069</strain>
        <plasmid evidence="3">Plasmid unnamed1</plasmid>
    </source>
</reference>
<protein>
    <submittedName>
        <fullName evidence="2">Uncharacterized protein</fullName>
    </submittedName>
</protein>
<dbReference type="EMBL" id="CP028919">
    <property type="protein sequence ID" value="AWB50558.1"/>
    <property type="molecule type" value="Genomic_DNA"/>
</dbReference>
<dbReference type="KEGG" id="geh:HYN69_18290"/>
<evidence type="ECO:0000313" key="2">
    <source>
        <dbReference type="EMBL" id="AWB50558.1"/>
    </source>
</evidence>
<accession>A0A2S0URW1</accession>
<dbReference type="AlphaFoldDB" id="A0A2S0URW1"/>
<dbReference type="Proteomes" id="UP000244496">
    <property type="component" value="Plasmid unnamed1"/>
</dbReference>
<keyword evidence="1" id="KW-0175">Coiled coil</keyword>